<keyword evidence="2" id="KW-1185">Reference proteome</keyword>
<evidence type="ECO:0000313" key="2">
    <source>
        <dbReference type="Proteomes" id="UP000030669"/>
    </source>
</evidence>
<protein>
    <recommendedName>
        <fullName evidence="3">Protein kinase domain-containing protein</fullName>
    </recommendedName>
</protein>
<dbReference type="Proteomes" id="UP000030669">
    <property type="component" value="Unassembled WGS sequence"/>
</dbReference>
<dbReference type="HOGENOM" id="CLU_075372_0_0_1"/>
<evidence type="ECO:0000313" key="1">
    <source>
        <dbReference type="EMBL" id="EPQ50832.1"/>
    </source>
</evidence>
<organism evidence="1 2">
    <name type="scientific">Gloeophyllum trabeum (strain ATCC 11539 / FP-39264 / Madison 617)</name>
    <name type="common">Brown rot fungus</name>
    <dbReference type="NCBI Taxonomy" id="670483"/>
    <lineage>
        <taxon>Eukaryota</taxon>
        <taxon>Fungi</taxon>
        <taxon>Dikarya</taxon>
        <taxon>Basidiomycota</taxon>
        <taxon>Agaricomycotina</taxon>
        <taxon>Agaricomycetes</taxon>
        <taxon>Gloeophyllales</taxon>
        <taxon>Gloeophyllaceae</taxon>
        <taxon>Gloeophyllum</taxon>
    </lineage>
</organism>
<evidence type="ECO:0008006" key="3">
    <source>
        <dbReference type="Google" id="ProtNLM"/>
    </source>
</evidence>
<sequence length="260" mass="28122">MSARDFPDTPGGVQVKLLGTSMIRESLFLLQNAISTLVVHGLAKDHEGRAVPLVFTSAPSEMQDGVCFHTTGPGLQATLPERPPSALSPPADGVLDMSIADQLGAGRIGCVYAVSVSYCSVPAKVPPLVVKVTSRDRCDELAKEAWVYEELDECLQGVSIPRCYGRFLAELPPRVDVLSWKRRGTTKLPISIVLLERLGDKLPLGEPIPQKIKDDLWGAVRDIAQMGVRNPALCYNDVLLAPPSPPGLLLTRAARMIYDS</sequence>
<dbReference type="RefSeq" id="XP_007870718.1">
    <property type="nucleotide sequence ID" value="XM_007872527.1"/>
</dbReference>
<reference evidence="1 2" key="1">
    <citation type="journal article" date="2012" name="Science">
        <title>The Paleozoic origin of enzymatic lignin decomposition reconstructed from 31 fungal genomes.</title>
        <authorList>
            <person name="Floudas D."/>
            <person name="Binder M."/>
            <person name="Riley R."/>
            <person name="Barry K."/>
            <person name="Blanchette R.A."/>
            <person name="Henrissat B."/>
            <person name="Martinez A.T."/>
            <person name="Otillar R."/>
            <person name="Spatafora J.W."/>
            <person name="Yadav J.S."/>
            <person name="Aerts A."/>
            <person name="Benoit I."/>
            <person name="Boyd A."/>
            <person name="Carlson A."/>
            <person name="Copeland A."/>
            <person name="Coutinho P.M."/>
            <person name="de Vries R.P."/>
            <person name="Ferreira P."/>
            <person name="Findley K."/>
            <person name="Foster B."/>
            <person name="Gaskell J."/>
            <person name="Glotzer D."/>
            <person name="Gorecki P."/>
            <person name="Heitman J."/>
            <person name="Hesse C."/>
            <person name="Hori C."/>
            <person name="Igarashi K."/>
            <person name="Jurgens J.A."/>
            <person name="Kallen N."/>
            <person name="Kersten P."/>
            <person name="Kohler A."/>
            <person name="Kuees U."/>
            <person name="Kumar T.K.A."/>
            <person name="Kuo A."/>
            <person name="LaButti K."/>
            <person name="Larrondo L.F."/>
            <person name="Lindquist E."/>
            <person name="Ling A."/>
            <person name="Lombard V."/>
            <person name="Lucas S."/>
            <person name="Lundell T."/>
            <person name="Martin R."/>
            <person name="McLaughlin D.J."/>
            <person name="Morgenstern I."/>
            <person name="Morin E."/>
            <person name="Murat C."/>
            <person name="Nagy L.G."/>
            <person name="Nolan M."/>
            <person name="Ohm R.A."/>
            <person name="Patyshakuliyeva A."/>
            <person name="Rokas A."/>
            <person name="Ruiz-Duenas F.J."/>
            <person name="Sabat G."/>
            <person name="Salamov A."/>
            <person name="Samejima M."/>
            <person name="Schmutz J."/>
            <person name="Slot J.C."/>
            <person name="St John F."/>
            <person name="Stenlid J."/>
            <person name="Sun H."/>
            <person name="Sun S."/>
            <person name="Syed K."/>
            <person name="Tsang A."/>
            <person name="Wiebenga A."/>
            <person name="Young D."/>
            <person name="Pisabarro A."/>
            <person name="Eastwood D.C."/>
            <person name="Martin F."/>
            <person name="Cullen D."/>
            <person name="Grigoriev I.V."/>
            <person name="Hibbett D.S."/>
        </authorList>
    </citation>
    <scope>NUCLEOTIDE SEQUENCE [LARGE SCALE GENOMIC DNA]</scope>
    <source>
        <strain evidence="1 2">ATCC 11539</strain>
    </source>
</reference>
<dbReference type="KEGG" id="gtr:GLOTRDRAFT_133575"/>
<accession>S7PU24</accession>
<dbReference type="OrthoDB" id="3182995at2759"/>
<gene>
    <name evidence="1" type="ORF">GLOTRDRAFT_133575</name>
</gene>
<proteinExistence type="predicted"/>
<dbReference type="OMA" id="CQSERMA"/>
<dbReference type="AlphaFoldDB" id="S7PU24"/>
<name>S7PU24_GLOTA</name>
<dbReference type="EMBL" id="KB469313">
    <property type="protein sequence ID" value="EPQ50832.1"/>
    <property type="molecule type" value="Genomic_DNA"/>
</dbReference>
<dbReference type="GeneID" id="19302752"/>